<organism evidence="1 2">
    <name type="scientific">Ephemerocybe angulata</name>
    <dbReference type="NCBI Taxonomy" id="980116"/>
    <lineage>
        <taxon>Eukaryota</taxon>
        <taxon>Fungi</taxon>
        <taxon>Dikarya</taxon>
        <taxon>Basidiomycota</taxon>
        <taxon>Agaricomycotina</taxon>
        <taxon>Agaricomycetes</taxon>
        <taxon>Agaricomycetidae</taxon>
        <taxon>Agaricales</taxon>
        <taxon>Agaricineae</taxon>
        <taxon>Psathyrellaceae</taxon>
        <taxon>Ephemerocybe</taxon>
    </lineage>
</organism>
<dbReference type="OrthoDB" id="3041043at2759"/>
<dbReference type="EMBL" id="JACGCI010000094">
    <property type="protein sequence ID" value="KAF6746287.1"/>
    <property type="molecule type" value="Genomic_DNA"/>
</dbReference>
<keyword evidence="2" id="KW-1185">Reference proteome</keyword>
<evidence type="ECO:0000313" key="1">
    <source>
        <dbReference type="EMBL" id="KAF6746287.1"/>
    </source>
</evidence>
<gene>
    <name evidence="1" type="ORF">DFP72DRAFT_1076495</name>
</gene>
<accession>A0A8H6HHA5</accession>
<sequence length="317" mass="36243">MSKPELVRLALTSSRLRAVVSGYERRAWDVDAFLGLWFRNVLTFKAALAFAGAVVGGSQVVRFFERLPPNPRSDLDVISRVGGVFALSSLLESQGYSRVDRRPGQEEEYPLVTDILAMTSSKEFCRGGGRDGILRIFDFVKHLDTPPDEEKSTLKVQVIAVAQHPIHHIVHTFHSTLVMNFITHKEAVSLFPRSSFIDAVSYPNSKHRLGYGWNPYWKRKYEGRGYRVSIYDSNPPVPLGRRSAKDIHSWHISFPEADNDLLIQEEKRSYYLPTNVDEISFEVSLLHEPGQSRGHAFRIGIFEPDVWDYLYPWHVLN</sequence>
<evidence type="ECO:0000313" key="2">
    <source>
        <dbReference type="Proteomes" id="UP000521943"/>
    </source>
</evidence>
<dbReference type="AlphaFoldDB" id="A0A8H6HHA5"/>
<proteinExistence type="predicted"/>
<comment type="caution">
    <text evidence="1">The sequence shown here is derived from an EMBL/GenBank/DDBJ whole genome shotgun (WGS) entry which is preliminary data.</text>
</comment>
<name>A0A8H6HHA5_9AGAR</name>
<dbReference type="Proteomes" id="UP000521943">
    <property type="component" value="Unassembled WGS sequence"/>
</dbReference>
<protein>
    <submittedName>
        <fullName evidence="1">Uncharacterized protein</fullName>
    </submittedName>
</protein>
<reference evidence="1 2" key="1">
    <citation type="submission" date="2020-07" db="EMBL/GenBank/DDBJ databases">
        <title>Comparative genomics of pyrophilous fungi reveals a link between fire events and developmental genes.</title>
        <authorList>
            <consortium name="DOE Joint Genome Institute"/>
            <person name="Steindorff A.S."/>
            <person name="Carver A."/>
            <person name="Calhoun S."/>
            <person name="Stillman K."/>
            <person name="Liu H."/>
            <person name="Lipzen A."/>
            <person name="Pangilinan J."/>
            <person name="Labutti K."/>
            <person name="Bruns T.D."/>
            <person name="Grigoriev I.V."/>
        </authorList>
    </citation>
    <scope>NUCLEOTIDE SEQUENCE [LARGE SCALE GENOMIC DNA]</scope>
    <source>
        <strain evidence="1 2">CBS 144469</strain>
    </source>
</reference>